<dbReference type="InterPro" id="IPR016162">
    <property type="entry name" value="Ald_DH_N"/>
</dbReference>
<dbReference type="InterPro" id="IPR016161">
    <property type="entry name" value="Ald_DH/histidinol_DH"/>
</dbReference>
<dbReference type="GO" id="GO:0004777">
    <property type="term" value="F:succinate-semialdehyde dehydrogenase (NAD+) activity"/>
    <property type="evidence" value="ECO:0007669"/>
    <property type="project" value="TreeGrafter"/>
</dbReference>
<dbReference type="Gene3D" id="3.40.309.10">
    <property type="entry name" value="Aldehyde Dehydrogenase, Chain A, domain 2"/>
    <property type="match status" value="1"/>
</dbReference>
<dbReference type="InterPro" id="IPR015590">
    <property type="entry name" value="Aldehyde_DH_dom"/>
</dbReference>
<gene>
    <name evidence="3" type="ORF">CBYS24578_00017199</name>
</gene>
<dbReference type="OrthoDB" id="310895at2759"/>
<dbReference type="PANTHER" id="PTHR43353:SF6">
    <property type="entry name" value="CYTOPLASMIC ALDEHYDE DEHYDROGENASE (EUROFUNG)"/>
    <property type="match status" value="1"/>
</dbReference>
<accession>A0A9N9UIF0</accession>
<dbReference type="EMBL" id="CABFNO020001466">
    <property type="protein sequence ID" value="CAG9989379.1"/>
    <property type="molecule type" value="Genomic_DNA"/>
</dbReference>
<protein>
    <recommendedName>
        <fullName evidence="2">Aldehyde dehydrogenase domain-containing protein</fullName>
    </recommendedName>
</protein>
<name>A0A9N9UIF0_9HYPO</name>
<dbReference type="GO" id="GO:0009450">
    <property type="term" value="P:gamma-aminobutyric acid catabolic process"/>
    <property type="evidence" value="ECO:0007669"/>
    <property type="project" value="TreeGrafter"/>
</dbReference>
<dbReference type="FunFam" id="3.40.605.10:FF:000063">
    <property type="entry name" value="Succinate-semialdehyde dehydrogenase, mitochondrial"/>
    <property type="match status" value="1"/>
</dbReference>
<evidence type="ECO:0000259" key="2">
    <source>
        <dbReference type="Pfam" id="PF00171"/>
    </source>
</evidence>
<reference evidence="3 4" key="2">
    <citation type="submission" date="2021-10" db="EMBL/GenBank/DDBJ databases">
        <authorList>
            <person name="Piombo E."/>
        </authorList>
    </citation>
    <scope>NUCLEOTIDE SEQUENCE [LARGE SCALE GENOMIC DNA]</scope>
</reference>
<comment type="caution">
    <text evidence="3">The sequence shown here is derived from an EMBL/GenBank/DDBJ whole genome shotgun (WGS) entry which is preliminary data.</text>
</comment>
<dbReference type="InterPro" id="IPR050740">
    <property type="entry name" value="Aldehyde_DH_Superfamily"/>
</dbReference>
<feature type="domain" description="Aldehyde dehydrogenase" evidence="2">
    <location>
        <begin position="33"/>
        <end position="481"/>
    </location>
</feature>
<dbReference type="AlphaFoldDB" id="A0A9N9UIF0"/>
<keyword evidence="4" id="KW-1185">Reference proteome</keyword>
<dbReference type="Gene3D" id="3.40.605.10">
    <property type="entry name" value="Aldehyde Dehydrogenase, Chain A, domain 1"/>
    <property type="match status" value="1"/>
</dbReference>
<dbReference type="PANTHER" id="PTHR43353">
    <property type="entry name" value="SUCCINATE-SEMIALDEHYDE DEHYDROGENASE, MITOCHONDRIAL"/>
    <property type="match status" value="1"/>
</dbReference>
<evidence type="ECO:0000313" key="3">
    <source>
        <dbReference type="EMBL" id="CAG9989379.1"/>
    </source>
</evidence>
<dbReference type="Proteomes" id="UP000754883">
    <property type="component" value="Unassembled WGS sequence"/>
</dbReference>
<keyword evidence="1" id="KW-0560">Oxidoreductase</keyword>
<organism evidence="3 4">
    <name type="scientific">Clonostachys byssicola</name>
    <dbReference type="NCBI Taxonomy" id="160290"/>
    <lineage>
        <taxon>Eukaryota</taxon>
        <taxon>Fungi</taxon>
        <taxon>Dikarya</taxon>
        <taxon>Ascomycota</taxon>
        <taxon>Pezizomycotina</taxon>
        <taxon>Sordariomycetes</taxon>
        <taxon>Hypocreomycetidae</taxon>
        <taxon>Hypocreales</taxon>
        <taxon>Bionectriaceae</taxon>
        <taxon>Clonostachys</taxon>
    </lineage>
</organism>
<dbReference type="Pfam" id="PF00171">
    <property type="entry name" value="Aldedh"/>
    <property type="match status" value="1"/>
</dbReference>
<dbReference type="SUPFAM" id="SSF53720">
    <property type="entry name" value="ALDH-like"/>
    <property type="match status" value="1"/>
</dbReference>
<evidence type="ECO:0000313" key="4">
    <source>
        <dbReference type="Proteomes" id="UP000754883"/>
    </source>
</evidence>
<proteinExistence type="predicted"/>
<dbReference type="InterPro" id="IPR016163">
    <property type="entry name" value="Ald_DH_C"/>
</dbReference>
<reference evidence="4" key="1">
    <citation type="submission" date="2019-06" db="EMBL/GenBank/DDBJ databases">
        <authorList>
            <person name="Broberg M."/>
        </authorList>
    </citation>
    <scope>NUCLEOTIDE SEQUENCE [LARGE SCALE GENOMIC DNA]</scope>
</reference>
<evidence type="ECO:0000256" key="1">
    <source>
        <dbReference type="ARBA" id="ARBA00023002"/>
    </source>
</evidence>
<sequence length="487" mass="51829">MATTPTFENKDDKQVVPLWINGKNVAVGSGPLIEIIKPSEDKTVHYARSASVDDAKAAITAATEAFKTWSTTPLEHRRKLLLKVAGVLTQKAKEIDDIQIQETSAPPQFGQNFAYAAAATVEEIAAQITTAFEASAPRTNNDSSHVVGYRAPIGPVLFISPWNTPSYLATRGIATALAAGCTVVLKASELCPATYHLICQVFSEAGIPEGVLNQIVVRREDAATVTEAIIADPRIRKVEFIGSAAVGKVIGQLCGKYLKPILMELGGKCPVIICEDADLAKAAKAAAFGAFLHHGQICMSTERIIVVKSVAEEFTNLLKTEVAGWTQMPSFAASKEFASKAHLALEEARKEGAEFIIGDNSFRDEHKTSLTPTIVKGVSPNSRLYDEETFGPSSSLYVVDNEEAGLELANSSKYGLVGGVWTKDVMRGIALCKRLECGVVTVNQGTMLTEIPPSASAGAAKGSGWGLSGGAEGIREFLHLKGIIITA</sequence>